<dbReference type="SUPFAM" id="SSF88946">
    <property type="entry name" value="Sigma2 domain of RNA polymerase sigma factors"/>
    <property type="match status" value="1"/>
</dbReference>
<accession>A0ABY5ZDM2</accession>
<evidence type="ECO:0008006" key="3">
    <source>
        <dbReference type="Google" id="ProtNLM"/>
    </source>
</evidence>
<name>A0ABY5ZDM2_9ACTN</name>
<reference evidence="1" key="1">
    <citation type="submission" date="2021-04" db="EMBL/GenBank/DDBJ databases">
        <title>Biosynthetic gene clusters of Dactylosporangioum roseum.</title>
        <authorList>
            <person name="Hartkoorn R.C."/>
            <person name="Beaudoing E."/>
            <person name="Hot D."/>
            <person name="Moureu S."/>
        </authorList>
    </citation>
    <scope>NUCLEOTIDE SEQUENCE</scope>
    <source>
        <strain evidence="1">NRRL B-16295</strain>
    </source>
</reference>
<gene>
    <name evidence="1" type="ORF">Drose_16515</name>
</gene>
<keyword evidence="2" id="KW-1185">Reference proteome</keyword>
<sequence>MALQHAKPLIATAAYDRLVQRIADREAAAFHALYRLMVRPVFVHSRTQLRDAAAAVVITRAVFVEVWRLAPTRQQPCDIQAWLLAIADRRIPEYRRSSARPAELTAGYDEHIAAELAALLRPSGAA</sequence>
<dbReference type="Gene3D" id="1.10.1740.10">
    <property type="match status" value="1"/>
</dbReference>
<organism evidence="1 2">
    <name type="scientific">Dactylosporangium roseum</name>
    <dbReference type="NCBI Taxonomy" id="47989"/>
    <lineage>
        <taxon>Bacteria</taxon>
        <taxon>Bacillati</taxon>
        <taxon>Actinomycetota</taxon>
        <taxon>Actinomycetes</taxon>
        <taxon>Micromonosporales</taxon>
        <taxon>Micromonosporaceae</taxon>
        <taxon>Dactylosporangium</taxon>
    </lineage>
</organism>
<evidence type="ECO:0000313" key="1">
    <source>
        <dbReference type="EMBL" id="UWZ39676.1"/>
    </source>
</evidence>
<dbReference type="RefSeq" id="WP_260729103.1">
    <property type="nucleotide sequence ID" value="NZ_BAAABS010000012.1"/>
</dbReference>
<dbReference type="InterPro" id="IPR013325">
    <property type="entry name" value="RNA_pol_sigma_r2"/>
</dbReference>
<evidence type="ECO:0000313" key="2">
    <source>
        <dbReference type="Proteomes" id="UP001058271"/>
    </source>
</evidence>
<dbReference type="Proteomes" id="UP001058271">
    <property type="component" value="Chromosome"/>
</dbReference>
<proteinExistence type="predicted"/>
<protein>
    <recommendedName>
        <fullName evidence="3">RNA polymerase sigma-70 region 2 domain-containing protein</fullName>
    </recommendedName>
</protein>
<dbReference type="EMBL" id="CP073721">
    <property type="protein sequence ID" value="UWZ39676.1"/>
    <property type="molecule type" value="Genomic_DNA"/>
</dbReference>